<dbReference type="GO" id="GO:0098793">
    <property type="term" value="C:presynapse"/>
    <property type="evidence" value="ECO:0007669"/>
    <property type="project" value="GOC"/>
</dbReference>
<dbReference type="PANTHER" id="PTHR45729:SF6">
    <property type="entry name" value="RABPHILIN, ISOFORM A"/>
    <property type="match status" value="1"/>
</dbReference>
<feature type="compositionally biased region" description="Low complexity" evidence="5">
    <location>
        <begin position="390"/>
        <end position="415"/>
    </location>
</feature>
<dbReference type="GO" id="GO:0031267">
    <property type="term" value="F:small GTPase binding"/>
    <property type="evidence" value="ECO:0007669"/>
    <property type="project" value="InterPro"/>
</dbReference>
<feature type="region of interest" description="Disordered" evidence="5">
    <location>
        <begin position="325"/>
        <end position="347"/>
    </location>
</feature>
<dbReference type="PROSITE" id="PS50916">
    <property type="entry name" value="RABBD"/>
    <property type="match status" value="1"/>
</dbReference>
<feature type="region of interest" description="Disordered" evidence="5">
    <location>
        <begin position="390"/>
        <end position="436"/>
    </location>
</feature>
<dbReference type="PANTHER" id="PTHR45729">
    <property type="entry name" value="RABPHILIN, ISOFORM A"/>
    <property type="match status" value="1"/>
</dbReference>
<reference evidence="8" key="1">
    <citation type="submission" date="2021-04" db="EMBL/GenBank/DDBJ databases">
        <authorList>
            <person name="Chebbi M.A.C M."/>
        </authorList>
    </citation>
    <scope>NUCLEOTIDE SEQUENCE</scope>
</reference>
<dbReference type="InterPro" id="IPR011011">
    <property type="entry name" value="Znf_FYVE_PHD"/>
</dbReference>
<dbReference type="EMBL" id="CAJNRD030001116">
    <property type="protein sequence ID" value="CAG5075582.1"/>
    <property type="molecule type" value="Genomic_DNA"/>
</dbReference>
<name>A0A8J2H2X7_COTCN</name>
<dbReference type="Proteomes" id="UP000786811">
    <property type="component" value="Unassembled WGS sequence"/>
</dbReference>
<dbReference type="GO" id="GO:0017158">
    <property type="term" value="P:regulation of calcium ion-dependent exocytosis"/>
    <property type="evidence" value="ECO:0007669"/>
    <property type="project" value="TreeGrafter"/>
</dbReference>
<protein>
    <submittedName>
        <fullName evidence="8">Similar to RPH3AL: Rab effector Noc2 (Bos taurus)</fullName>
    </submittedName>
</protein>
<feature type="compositionally biased region" description="Basic residues" evidence="5">
    <location>
        <begin position="416"/>
        <end position="426"/>
    </location>
</feature>
<evidence type="ECO:0000259" key="7">
    <source>
        <dbReference type="PROSITE" id="PS50916"/>
    </source>
</evidence>
<keyword evidence="9" id="KW-1185">Reference proteome</keyword>
<evidence type="ECO:0000256" key="4">
    <source>
        <dbReference type="PROSITE-ProRule" id="PRU00091"/>
    </source>
</evidence>
<dbReference type="OrthoDB" id="270970at2759"/>
<dbReference type="InterPro" id="IPR010911">
    <property type="entry name" value="Rab_BD"/>
</dbReference>
<keyword evidence="3" id="KW-0862">Zinc</keyword>
<dbReference type="GO" id="GO:0061669">
    <property type="term" value="P:spontaneous neurotransmitter secretion"/>
    <property type="evidence" value="ECO:0007669"/>
    <property type="project" value="TreeGrafter"/>
</dbReference>
<dbReference type="AlphaFoldDB" id="A0A8J2H2X7"/>
<feature type="domain" description="FYVE-type" evidence="6">
    <location>
        <begin position="129"/>
        <end position="222"/>
    </location>
</feature>
<feature type="compositionally biased region" description="Basic and acidic residues" evidence="5">
    <location>
        <begin position="427"/>
        <end position="436"/>
    </location>
</feature>
<dbReference type="InterPro" id="IPR041282">
    <property type="entry name" value="FYVE_2"/>
</dbReference>
<dbReference type="InterPro" id="IPR043566">
    <property type="entry name" value="Rabphilin/DOC2/Noc2"/>
</dbReference>
<dbReference type="InterPro" id="IPR013083">
    <property type="entry name" value="Znf_RING/FYVE/PHD"/>
</dbReference>
<comment type="caution">
    <text evidence="8">The sequence shown here is derived from an EMBL/GenBank/DDBJ whole genome shotgun (WGS) entry which is preliminary data.</text>
</comment>
<evidence type="ECO:0000259" key="6">
    <source>
        <dbReference type="PROSITE" id="PS50178"/>
    </source>
</evidence>
<feature type="domain" description="RabBD" evidence="7">
    <location>
        <begin position="63"/>
        <end position="234"/>
    </location>
</feature>
<proteinExistence type="predicted"/>
<dbReference type="SUPFAM" id="SSF57903">
    <property type="entry name" value="FYVE/PHD zinc finger"/>
    <property type="match status" value="1"/>
</dbReference>
<dbReference type="InterPro" id="IPR017455">
    <property type="entry name" value="Znf_FYVE-rel"/>
</dbReference>
<gene>
    <name evidence="8" type="ORF">HICCMSTLAB_LOCUS1736</name>
</gene>
<dbReference type="Pfam" id="PF02318">
    <property type="entry name" value="FYVE_2"/>
    <property type="match status" value="1"/>
</dbReference>
<organism evidence="8 9">
    <name type="scientific">Cotesia congregata</name>
    <name type="common">Parasitoid wasp</name>
    <name type="synonym">Apanteles congregatus</name>
    <dbReference type="NCBI Taxonomy" id="51543"/>
    <lineage>
        <taxon>Eukaryota</taxon>
        <taxon>Metazoa</taxon>
        <taxon>Ecdysozoa</taxon>
        <taxon>Arthropoda</taxon>
        <taxon>Hexapoda</taxon>
        <taxon>Insecta</taxon>
        <taxon>Pterygota</taxon>
        <taxon>Neoptera</taxon>
        <taxon>Endopterygota</taxon>
        <taxon>Hymenoptera</taxon>
        <taxon>Apocrita</taxon>
        <taxon>Ichneumonoidea</taxon>
        <taxon>Braconidae</taxon>
        <taxon>Microgastrinae</taxon>
        <taxon>Cotesia</taxon>
    </lineage>
</organism>
<evidence type="ECO:0000313" key="8">
    <source>
        <dbReference type="EMBL" id="CAG5075582.1"/>
    </source>
</evidence>
<evidence type="ECO:0000256" key="1">
    <source>
        <dbReference type="ARBA" id="ARBA00022723"/>
    </source>
</evidence>
<keyword evidence="1" id="KW-0479">Metal-binding</keyword>
<dbReference type="GO" id="GO:0008270">
    <property type="term" value="F:zinc ion binding"/>
    <property type="evidence" value="ECO:0007669"/>
    <property type="project" value="UniProtKB-KW"/>
</dbReference>
<accession>A0A8J2H2X7</accession>
<evidence type="ECO:0000313" key="9">
    <source>
        <dbReference type="Proteomes" id="UP000786811"/>
    </source>
</evidence>
<evidence type="ECO:0000256" key="2">
    <source>
        <dbReference type="ARBA" id="ARBA00022771"/>
    </source>
</evidence>
<keyword evidence="2 4" id="KW-0863">Zinc-finger</keyword>
<dbReference type="PROSITE" id="PS50178">
    <property type="entry name" value="ZF_FYVE"/>
    <property type="match status" value="1"/>
</dbReference>
<evidence type="ECO:0000256" key="3">
    <source>
        <dbReference type="ARBA" id="ARBA00022833"/>
    </source>
</evidence>
<evidence type="ECO:0000256" key="5">
    <source>
        <dbReference type="SAM" id="MobiDB-lite"/>
    </source>
</evidence>
<sequence>MDSQYISNSSRSQNPKWVCPSDRQLALRAKLKTGWSVKSLTLDGGYNDYACHSSCPSLNNGSQKSSTALTSEEQKRIIEVIKRAEVLDLSEQERVGKLVERLDNMKRNVTVVNTRSSDKSCGNRCIRSKRCVCSCALCGEKFTVLGGGSILCKDCCKYVCKKCGVETTISTVVINNKSRIKNKQFFTASSISDISMIETENDEPIKVSTKIFLCRICTETREMWKKSGAWFFKSLPKYILPEKKKTQSEIKSTCKILSNSTELIEQDSSSDEDSTQPNLFLSHSLSSNLPDLSRSQNFDTKIDIEIQRKSATALTEIDRMKSSSPHKLQFHLSPHNQLNEPSISSSSTLLSSPVSSASLLSLTKSTNRLSKQKEKSLSSSKNSIFYTNLSSNSSESIDSESLYKNDISSKSPVNSKKSKKKSNRRKFFNDKKDLSD</sequence>
<dbReference type="GO" id="GO:0006887">
    <property type="term" value="P:exocytosis"/>
    <property type="evidence" value="ECO:0007669"/>
    <property type="project" value="TreeGrafter"/>
</dbReference>
<dbReference type="Gene3D" id="3.30.40.10">
    <property type="entry name" value="Zinc/RING finger domain, C3HC4 (zinc finger)"/>
    <property type="match status" value="1"/>
</dbReference>
<dbReference type="GO" id="GO:0006886">
    <property type="term" value="P:intracellular protein transport"/>
    <property type="evidence" value="ECO:0007669"/>
    <property type="project" value="InterPro"/>
</dbReference>